<dbReference type="Pfam" id="PF02687">
    <property type="entry name" value="FtsX"/>
    <property type="match status" value="2"/>
</dbReference>
<name>A0A1Q8VEF9_9ACTO</name>
<feature type="transmembrane region" description="Helical" evidence="6">
    <location>
        <begin position="387"/>
        <end position="410"/>
    </location>
</feature>
<keyword evidence="2" id="KW-1003">Cell membrane</keyword>
<feature type="transmembrane region" description="Helical" evidence="6">
    <location>
        <begin position="63"/>
        <end position="85"/>
    </location>
</feature>
<feature type="domain" description="ABC3 transporter permease C-terminal" evidence="7">
    <location>
        <begin position="342"/>
        <end position="447"/>
    </location>
</feature>
<feature type="domain" description="ABC3 transporter permease C-terminal" evidence="7">
    <location>
        <begin position="69"/>
        <end position="180"/>
    </location>
</feature>
<evidence type="ECO:0000256" key="5">
    <source>
        <dbReference type="ARBA" id="ARBA00023136"/>
    </source>
</evidence>
<reference evidence="8 9" key="1">
    <citation type="submission" date="2016-12" db="EMBL/GenBank/DDBJ databases">
        <title>Genomic Comparison of strains in the 'Actinomyces naeslundii' Group.</title>
        <authorList>
            <person name="Mughal S.R."/>
            <person name="Do T."/>
            <person name="Gilbert S.C."/>
            <person name="Witherden E.A."/>
            <person name="Didelot X."/>
            <person name="Beighton D."/>
        </authorList>
    </citation>
    <scope>NUCLEOTIDE SEQUENCE [LARGE SCALE GENOMIC DNA]</scope>
    <source>
        <strain evidence="8 9">CCUG 33920</strain>
    </source>
</reference>
<keyword evidence="3 6" id="KW-0812">Transmembrane</keyword>
<feature type="transmembrane region" description="Helical" evidence="6">
    <location>
        <begin position="298"/>
        <end position="320"/>
    </location>
</feature>
<comment type="caution">
    <text evidence="8">The sequence shown here is derived from an EMBL/GenBank/DDBJ whole genome shotgun (WGS) entry which is preliminary data.</text>
</comment>
<evidence type="ECO:0000313" key="8">
    <source>
        <dbReference type="EMBL" id="OLO46455.1"/>
    </source>
</evidence>
<dbReference type="InterPro" id="IPR003838">
    <property type="entry name" value="ABC3_permease_C"/>
</dbReference>
<evidence type="ECO:0000256" key="3">
    <source>
        <dbReference type="ARBA" id="ARBA00022692"/>
    </source>
</evidence>
<dbReference type="GO" id="GO:0005886">
    <property type="term" value="C:plasma membrane"/>
    <property type="evidence" value="ECO:0007669"/>
    <property type="project" value="UniProtKB-SubCell"/>
</dbReference>
<evidence type="ECO:0000313" key="9">
    <source>
        <dbReference type="Proteomes" id="UP000186857"/>
    </source>
</evidence>
<feature type="transmembrane region" description="Helical" evidence="6">
    <location>
        <begin position="106"/>
        <end position="134"/>
    </location>
</feature>
<protein>
    <submittedName>
        <fullName evidence="8">ABC transporter permease</fullName>
    </submittedName>
</protein>
<feature type="transmembrane region" description="Helical" evidence="6">
    <location>
        <begin position="16"/>
        <end position="43"/>
    </location>
</feature>
<keyword evidence="4 6" id="KW-1133">Transmembrane helix</keyword>
<feature type="transmembrane region" description="Helical" evidence="6">
    <location>
        <begin position="154"/>
        <end position="178"/>
    </location>
</feature>
<evidence type="ECO:0000256" key="1">
    <source>
        <dbReference type="ARBA" id="ARBA00004651"/>
    </source>
</evidence>
<sequence length="462" mass="48092">MVTLIWNDLRHHARQWLWSLLVATVGGAIIGVIITAWYSALSWAQAQGSAELVNASHLIGSNLVSYAGLATAVILSTTLGLTVSAQQRSHALWKVLGIPGSRIRRIILGQVGVIGLLGGAIGAVASLPLVRLYLLTWREFEVFPPDLPIIMPGFGVPLTIAVTTLFCILGGMGAARRAASVPEMQALREASAPRTRTRWWQWVIVAVLVLAVVLTPFDSTVPLNEAERAELVAAGVDLNDPGERAVTGGAMGLLAAIAGLCVPNWTLRPLLTWWTALVPGRSPAWFAARANARHRASLSMTTIVPFAIAVAMTGTVYAAVGAGQATGAQGSVNGFLTVGVPIFLISGVGGIANIAMVGRARRQEGALLGVIGARTGTVLASTALEGVIYAVTGIIFGLAATAFSAIYAALYSGGGMTVLVASVPVGLLALVSGISLALAVATTWLPAQLDRRSLMDNLRQPV</sequence>
<comment type="subcellular location">
    <subcellularLocation>
        <location evidence="1">Cell membrane</location>
        <topology evidence="1">Multi-pass membrane protein</topology>
    </subcellularLocation>
</comment>
<feature type="transmembrane region" description="Helical" evidence="6">
    <location>
        <begin position="245"/>
        <end position="267"/>
    </location>
</feature>
<keyword evidence="5 6" id="KW-0472">Membrane</keyword>
<organism evidence="8 9">
    <name type="scientific">Actinomyces oris</name>
    <dbReference type="NCBI Taxonomy" id="544580"/>
    <lineage>
        <taxon>Bacteria</taxon>
        <taxon>Bacillati</taxon>
        <taxon>Actinomycetota</taxon>
        <taxon>Actinomycetes</taxon>
        <taxon>Actinomycetales</taxon>
        <taxon>Actinomycetaceae</taxon>
        <taxon>Actinomyces</taxon>
    </lineage>
</organism>
<dbReference type="Proteomes" id="UP000186857">
    <property type="component" value="Unassembled WGS sequence"/>
</dbReference>
<evidence type="ECO:0000256" key="2">
    <source>
        <dbReference type="ARBA" id="ARBA00022475"/>
    </source>
</evidence>
<gene>
    <name evidence="8" type="ORF">BKH29_01145</name>
</gene>
<dbReference type="EMBL" id="MSKJ01000001">
    <property type="protein sequence ID" value="OLO46455.1"/>
    <property type="molecule type" value="Genomic_DNA"/>
</dbReference>
<evidence type="ECO:0000256" key="4">
    <source>
        <dbReference type="ARBA" id="ARBA00022989"/>
    </source>
</evidence>
<evidence type="ECO:0000256" key="6">
    <source>
        <dbReference type="SAM" id="Phobius"/>
    </source>
</evidence>
<feature type="transmembrane region" description="Helical" evidence="6">
    <location>
        <begin position="199"/>
        <end position="217"/>
    </location>
</feature>
<dbReference type="RefSeq" id="WP_075375891.1">
    <property type="nucleotide sequence ID" value="NZ_MSKJ01000001.1"/>
</dbReference>
<evidence type="ECO:0000259" key="7">
    <source>
        <dbReference type="Pfam" id="PF02687"/>
    </source>
</evidence>
<feature type="transmembrane region" description="Helical" evidence="6">
    <location>
        <begin position="416"/>
        <end position="445"/>
    </location>
</feature>
<dbReference type="OrthoDB" id="3250584at2"/>
<feature type="transmembrane region" description="Helical" evidence="6">
    <location>
        <begin position="332"/>
        <end position="355"/>
    </location>
</feature>
<proteinExistence type="predicted"/>
<accession>A0A1Q8VEF9</accession>
<dbReference type="AlphaFoldDB" id="A0A1Q8VEF9"/>